<protein>
    <submittedName>
        <fullName evidence="11">tRNA nucleotidyltransferase</fullName>
        <ecNumber evidence="11">2.7.7.72</ecNumber>
    </submittedName>
</protein>
<evidence type="ECO:0000256" key="6">
    <source>
        <dbReference type="ARBA" id="ARBA00022741"/>
    </source>
</evidence>
<keyword evidence="5" id="KW-0479">Metal-binding</keyword>
<dbReference type="Pfam" id="PF01743">
    <property type="entry name" value="PolyA_pol"/>
    <property type="match status" value="1"/>
</dbReference>
<dbReference type="GO" id="GO:0046872">
    <property type="term" value="F:metal ion binding"/>
    <property type="evidence" value="ECO:0007669"/>
    <property type="project" value="UniProtKB-KW"/>
</dbReference>
<keyword evidence="4 11" id="KW-0548">Nucleotidyltransferase</keyword>
<dbReference type="AlphaFoldDB" id="C4LGI1"/>
<evidence type="ECO:0000256" key="9">
    <source>
        <dbReference type="SAM" id="MobiDB-lite"/>
    </source>
</evidence>
<evidence type="ECO:0000256" key="7">
    <source>
        <dbReference type="ARBA" id="ARBA00022842"/>
    </source>
</evidence>
<reference evidence="11 12" key="1">
    <citation type="journal article" date="2008" name="J. Biotechnol.">
        <title>Ultrafast pyrosequencing of Corynebacterium kroppenstedtii DSM44385 revealed insights into the physiology of a lipophilic corynebacterium that lacks mycolic acids.</title>
        <authorList>
            <person name="Tauch A."/>
            <person name="Schneider J."/>
            <person name="Szczepanowski R."/>
            <person name="Tilker A."/>
            <person name="Viehoever P."/>
            <person name="Gartemann K.-H."/>
            <person name="Arnold W."/>
            <person name="Blom J."/>
            <person name="Brinkrolf K."/>
            <person name="Brune I."/>
            <person name="Goetker S."/>
            <person name="Weisshaar B."/>
            <person name="Goesmann A."/>
            <person name="Droege M."/>
            <person name="Puehler A."/>
        </authorList>
    </citation>
    <scope>NUCLEOTIDE SEQUENCE [LARGE SCALE GENOMIC DNA]</scope>
    <source>
        <strain evidence="12">DSM 44385 / JCM 11950 / CIP 105744 / CCUG 35717</strain>
    </source>
</reference>
<gene>
    <name evidence="11" type="ordered locus">ckrop_2103</name>
</gene>
<proteinExistence type="predicted"/>
<dbReference type="Gene3D" id="3.30.460.10">
    <property type="entry name" value="Beta Polymerase, domain 2"/>
    <property type="match status" value="1"/>
</dbReference>
<dbReference type="GO" id="GO:0008033">
    <property type="term" value="P:tRNA processing"/>
    <property type="evidence" value="ECO:0007669"/>
    <property type="project" value="UniProtKB-KW"/>
</dbReference>
<dbReference type="STRING" id="645127.ckrop_2103"/>
<dbReference type="InterPro" id="IPR032828">
    <property type="entry name" value="PolyA_RNA-bd"/>
</dbReference>
<feature type="region of interest" description="Disordered" evidence="9">
    <location>
        <begin position="1"/>
        <end position="30"/>
    </location>
</feature>
<keyword evidence="8" id="KW-0175">Coiled coil</keyword>
<dbReference type="InterPro" id="IPR043519">
    <property type="entry name" value="NT_sf"/>
</dbReference>
<dbReference type="PANTHER" id="PTHR46173">
    <property type="entry name" value="CCA TRNA NUCLEOTIDYLTRANSFERASE 1, MITOCHONDRIAL"/>
    <property type="match status" value="1"/>
</dbReference>
<dbReference type="GO" id="GO:0000166">
    <property type="term" value="F:nucleotide binding"/>
    <property type="evidence" value="ECO:0007669"/>
    <property type="project" value="UniProtKB-KW"/>
</dbReference>
<dbReference type="SMART" id="SM00471">
    <property type="entry name" value="HDc"/>
    <property type="match status" value="1"/>
</dbReference>
<dbReference type="CDD" id="cd00077">
    <property type="entry name" value="HDc"/>
    <property type="match status" value="1"/>
</dbReference>
<dbReference type="eggNOG" id="COG0617">
    <property type="taxonomic scope" value="Bacteria"/>
</dbReference>
<comment type="cofactor">
    <cofactor evidence="1">
        <name>Mg(2+)</name>
        <dbReference type="ChEBI" id="CHEBI:18420"/>
    </cofactor>
</comment>
<feature type="domain" description="HD/PDEase" evidence="10">
    <location>
        <begin position="290"/>
        <end position="445"/>
    </location>
</feature>
<dbReference type="InterPro" id="IPR006675">
    <property type="entry name" value="HDIG_dom"/>
</dbReference>
<keyword evidence="2 11" id="KW-0808">Transferase</keyword>
<dbReference type="InterPro" id="IPR050264">
    <property type="entry name" value="Bact_CCA-adding_enz_type3_sf"/>
</dbReference>
<evidence type="ECO:0000256" key="2">
    <source>
        <dbReference type="ARBA" id="ARBA00022679"/>
    </source>
</evidence>
<keyword evidence="7" id="KW-0460">Magnesium</keyword>
<dbReference type="NCBIfam" id="TIGR02692">
    <property type="entry name" value="tRNA_CCA_actino"/>
    <property type="match status" value="1"/>
</dbReference>
<feature type="compositionally biased region" description="Low complexity" evidence="9">
    <location>
        <begin position="12"/>
        <end position="29"/>
    </location>
</feature>
<dbReference type="InterPro" id="IPR002646">
    <property type="entry name" value="PolA_pol_head_dom"/>
</dbReference>
<name>C4LGI1_CORK4</name>
<evidence type="ECO:0000256" key="5">
    <source>
        <dbReference type="ARBA" id="ARBA00022723"/>
    </source>
</evidence>
<evidence type="ECO:0000256" key="8">
    <source>
        <dbReference type="SAM" id="Coils"/>
    </source>
</evidence>
<dbReference type="SUPFAM" id="SSF81891">
    <property type="entry name" value="Poly A polymerase C-terminal region-like"/>
    <property type="match status" value="1"/>
</dbReference>
<dbReference type="CDD" id="cd05398">
    <property type="entry name" value="NT_ClassII-CCAase"/>
    <property type="match status" value="1"/>
</dbReference>
<dbReference type="SUPFAM" id="SSF81301">
    <property type="entry name" value="Nucleotidyltransferase"/>
    <property type="match status" value="1"/>
</dbReference>
<evidence type="ECO:0000313" key="11">
    <source>
        <dbReference type="EMBL" id="ACR18800.1"/>
    </source>
</evidence>
<dbReference type="Proteomes" id="UP000001473">
    <property type="component" value="Chromosome"/>
</dbReference>
<dbReference type="Gene3D" id="1.10.3090.10">
    <property type="entry name" value="cca-adding enzyme, domain 2"/>
    <property type="match status" value="1"/>
</dbReference>
<evidence type="ECO:0000313" key="12">
    <source>
        <dbReference type="Proteomes" id="UP000001473"/>
    </source>
</evidence>
<evidence type="ECO:0000256" key="4">
    <source>
        <dbReference type="ARBA" id="ARBA00022695"/>
    </source>
</evidence>
<dbReference type="InterPro" id="IPR003607">
    <property type="entry name" value="HD/PDEase_dom"/>
</dbReference>
<evidence type="ECO:0000256" key="3">
    <source>
        <dbReference type="ARBA" id="ARBA00022694"/>
    </source>
</evidence>
<dbReference type="GO" id="GO:0004810">
    <property type="term" value="F:CCA tRNA nucleotidyltransferase activity"/>
    <property type="evidence" value="ECO:0007669"/>
    <property type="project" value="UniProtKB-EC"/>
</dbReference>
<dbReference type="NCBIfam" id="TIGR00277">
    <property type="entry name" value="HDIG"/>
    <property type="match status" value="1"/>
</dbReference>
<dbReference type="EMBL" id="CP001620">
    <property type="protein sequence ID" value="ACR18800.1"/>
    <property type="molecule type" value="Genomic_DNA"/>
</dbReference>
<keyword evidence="6" id="KW-0547">Nucleotide-binding</keyword>
<feature type="coiled-coil region" evidence="8">
    <location>
        <begin position="416"/>
        <end position="450"/>
    </location>
</feature>
<dbReference type="PANTHER" id="PTHR46173:SF1">
    <property type="entry name" value="CCA TRNA NUCLEOTIDYLTRANSFERASE 1, MITOCHONDRIAL"/>
    <property type="match status" value="1"/>
</dbReference>
<evidence type="ECO:0000256" key="1">
    <source>
        <dbReference type="ARBA" id="ARBA00001946"/>
    </source>
</evidence>
<keyword evidence="3" id="KW-0819">tRNA processing</keyword>
<dbReference type="FunFam" id="1.10.3090.10:FF:000002">
    <property type="entry name" value="CCA tRNA nucleotidyltransferase"/>
    <property type="match status" value="1"/>
</dbReference>
<evidence type="ECO:0000259" key="10">
    <source>
        <dbReference type="SMART" id="SM00471"/>
    </source>
</evidence>
<accession>C4LGI1</accession>
<sequence length="511" mass="57833">MTTGTISDMAGSSSLSHSRPSDSNSSHDTSVMEAEYLARAHRDLASLVPVMTPLAQAFNDDDCDLYLVGGSVRDALLGRLSSDLDFTTNARPHDIHRLLESTCDAVWDTGIDYGTVSGQRSGQDIEVTTFRADTYDGESRNPEVTFGDSLDKDLTRRDFTVNAMAVEVRGDGSQVFHDPLHGLTDLVRGYLDTPDDPAISFHDDPLRMLRACRFVSQLGLRVAPRVREAMERMAGDIQRITAERIHAELDKLILGDHPTDGIELMVDTGLADYIIPEIPAMRMTRDEHMQHKDVYAHSLQVLRQAIDREPDGPDLVLRWAALLHDCGKPSTRAPKPGGGVTFYHHDVVGAKMARKRFRALKYSKQFIKDVSGLIYLHQRFHGYTEKAWNDSAVRRYVTDAGPLLPRLHRLVRADCTTRNQAKARRLQRLYDDLERRIEEIQHKEDLARIRPDLDGNDIMTILDIEPGPMVGKAWKHMKDVRLDQGPLEREDAILELKKWWTEEQESEEQHS</sequence>
<dbReference type="GO" id="GO:0000049">
    <property type="term" value="F:tRNA binding"/>
    <property type="evidence" value="ECO:0007669"/>
    <property type="project" value="TreeGrafter"/>
</dbReference>
<keyword evidence="12" id="KW-1185">Reference proteome</keyword>
<dbReference type="Pfam" id="PF01966">
    <property type="entry name" value="HD"/>
    <property type="match status" value="1"/>
</dbReference>
<dbReference type="InterPro" id="IPR006674">
    <property type="entry name" value="HD_domain"/>
</dbReference>
<dbReference type="InterPro" id="IPR014065">
    <property type="entry name" value="tRNA_adenylyltransferase"/>
</dbReference>
<organism evidence="11 12">
    <name type="scientific">Corynebacterium kroppenstedtii (strain DSM 44385 / JCM 11950 / CIP 105744 / CCUG 35717)</name>
    <dbReference type="NCBI Taxonomy" id="645127"/>
    <lineage>
        <taxon>Bacteria</taxon>
        <taxon>Bacillati</taxon>
        <taxon>Actinomycetota</taxon>
        <taxon>Actinomycetes</taxon>
        <taxon>Mycobacteriales</taxon>
        <taxon>Corynebacteriaceae</taxon>
        <taxon>Corynebacterium</taxon>
    </lineage>
</organism>
<dbReference type="Pfam" id="PF12627">
    <property type="entry name" value="PolyA_pol_RNAbd"/>
    <property type="match status" value="1"/>
</dbReference>
<dbReference type="HOGENOM" id="CLU_015961_6_1_11"/>
<dbReference type="EC" id="2.7.7.72" evidence="11"/>
<dbReference type="KEGG" id="ckp:ckrop_2103"/>